<dbReference type="SUPFAM" id="SSF52096">
    <property type="entry name" value="ClpP/crotonase"/>
    <property type="match status" value="1"/>
</dbReference>
<comment type="caution">
    <text evidence="2">The sequence shown here is derived from an EMBL/GenBank/DDBJ whole genome shotgun (WGS) entry which is preliminary data.</text>
</comment>
<dbReference type="OrthoDB" id="27214at2759"/>
<evidence type="ECO:0000313" key="3">
    <source>
        <dbReference type="Proteomes" id="UP000521943"/>
    </source>
</evidence>
<keyword evidence="3" id="KW-1185">Reference proteome</keyword>
<proteinExistence type="predicted"/>
<evidence type="ECO:0008006" key="4">
    <source>
        <dbReference type="Google" id="ProtNLM"/>
    </source>
</evidence>
<dbReference type="PANTHER" id="PTHR37049:SF4">
    <property type="entry name" value="RHODANESE DOMAIN-CONTAINING PROTEIN"/>
    <property type="match status" value="1"/>
</dbReference>
<keyword evidence="1" id="KW-0732">Signal</keyword>
<dbReference type="EMBL" id="JACGCI010000013">
    <property type="protein sequence ID" value="KAF6760253.1"/>
    <property type="molecule type" value="Genomic_DNA"/>
</dbReference>
<protein>
    <recommendedName>
        <fullName evidence="4">Tail specific protease domain-containing protein</fullName>
    </recommendedName>
</protein>
<reference evidence="2 3" key="1">
    <citation type="submission" date="2020-07" db="EMBL/GenBank/DDBJ databases">
        <title>Comparative genomics of pyrophilous fungi reveals a link between fire events and developmental genes.</title>
        <authorList>
            <consortium name="DOE Joint Genome Institute"/>
            <person name="Steindorff A.S."/>
            <person name="Carver A."/>
            <person name="Calhoun S."/>
            <person name="Stillman K."/>
            <person name="Liu H."/>
            <person name="Lipzen A."/>
            <person name="Pangilinan J."/>
            <person name="Labutti K."/>
            <person name="Bruns T.D."/>
            <person name="Grigoriev I.V."/>
        </authorList>
    </citation>
    <scope>NUCLEOTIDE SEQUENCE [LARGE SCALE GENOMIC DNA]</scope>
    <source>
        <strain evidence="2 3">CBS 144469</strain>
    </source>
</reference>
<evidence type="ECO:0000256" key="1">
    <source>
        <dbReference type="SAM" id="SignalP"/>
    </source>
</evidence>
<feature type="signal peptide" evidence="1">
    <location>
        <begin position="1"/>
        <end position="18"/>
    </location>
</feature>
<dbReference type="AlphaFoldDB" id="A0A8H6I9Y5"/>
<gene>
    <name evidence="2" type="ORF">DFP72DRAFT_1031689</name>
</gene>
<dbReference type="Proteomes" id="UP000521943">
    <property type="component" value="Unassembled WGS sequence"/>
</dbReference>
<dbReference type="Gene3D" id="3.90.226.10">
    <property type="entry name" value="2-enoyl-CoA Hydratase, Chain A, domain 1"/>
    <property type="match status" value="1"/>
</dbReference>
<organism evidence="2 3">
    <name type="scientific">Ephemerocybe angulata</name>
    <dbReference type="NCBI Taxonomy" id="980116"/>
    <lineage>
        <taxon>Eukaryota</taxon>
        <taxon>Fungi</taxon>
        <taxon>Dikarya</taxon>
        <taxon>Basidiomycota</taxon>
        <taxon>Agaricomycotina</taxon>
        <taxon>Agaricomycetes</taxon>
        <taxon>Agaricomycetidae</taxon>
        <taxon>Agaricales</taxon>
        <taxon>Agaricineae</taxon>
        <taxon>Psathyrellaceae</taxon>
        <taxon>Ephemerocybe</taxon>
    </lineage>
</organism>
<dbReference type="InterPro" id="IPR052766">
    <property type="entry name" value="S41A_metabolite_peptidase"/>
</dbReference>
<accession>A0A8H6I9Y5</accession>
<dbReference type="InterPro" id="IPR029045">
    <property type="entry name" value="ClpP/crotonase-like_dom_sf"/>
</dbReference>
<feature type="chain" id="PRO_5034731161" description="Tail specific protease domain-containing protein" evidence="1">
    <location>
        <begin position="19"/>
        <end position="700"/>
    </location>
</feature>
<name>A0A8H6I9Y5_9AGAR</name>
<sequence>MLGRAIWILAVLAPTTLCSRPHPDPCALIAGERWALPSDVRRCLRSFPLLPEIKNNVIEVVNKTLPFHTSVNYQIQAPAPYDNDVHEDLHADLERISATEYTSEFDFHIDMYRSFKRVNDGHCGVYSRCYDSLYITYLPLPLVLLTDESGAQGVYIAPEAHEVAQKEFKDAVSFWVKLLPTVFEKKLRALSGLKVLLINGQEPFFAVEANANITGGYQSHATRQNSFFSSYRRGAEGWEYNLGNFASLAHPLVDDVELTVEYPDVEGGNVTFTLPYRSRFASASKNFTDGPSLRERNCLATNKTNGVDLYNIPLHQLSEFLEEPKPLALFQQQPAIAPSDYRERHHVNVLLDGSPLSDVSLPERLSPSLESINGSYSVAEFFMLNDSATGVLALGSFSAKNYTHFGQALLEGLQGLKKAGAERLIVDVSNNGGGYICIAHWLHRIIIGPKPSTHPQAGLDSTLRAGPLAQLIAQRIAKGSDPDELLYYNPSQWTNATHQPLPTHGNWLQQLGIVVNGKDDSFSQRLGQECVPFKWKAPKHGLFRPDQTVIVSNGRCGSSCSLFSITMAKKEGVRTVVIGGKQGVEQHYCGTVGGQSTDFSTIDTEIKRLNGSPRQSTKLKNHTLAPPDLLTNHIQGITWRLGYGIDNPNEPEEWQSHTADINFPLTKEIVNKPVAIWEAVAASVFKDKKPIFKFVVQESL</sequence>
<evidence type="ECO:0000313" key="2">
    <source>
        <dbReference type="EMBL" id="KAF6760253.1"/>
    </source>
</evidence>
<dbReference type="PANTHER" id="PTHR37049">
    <property type="entry name" value="PEPTIDASE S41 FAMILY PROTEIN"/>
    <property type="match status" value="1"/>
</dbReference>